<feature type="region of interest" description="Disordered" evidence="1">
    <location>
        <begin position="90"/>
        <end position="111"/>
    </location>
</feature>
<sequence>MINGGTESARLLPWSGEGGKPCYLVGDGTGRLSRVADAVESVQLGMSAALLDHAADMLDDHKVTAAQLRFLAARMVEALRDVHRIAESRGARLPLPAHDGPGGPDGIEDEDDVARWISADT</sequence>
<comment type="caution">
    <text evidence="2">The sequence shown here is derived from an EMBL/GenBank/DDBJ whole genome shotgun (WGS) entry which is preliminary data.</text>
</comment>
<gene>
    <name evidence="2" type="ORF">SO3561_07446</name>
</gene>
<evidence type="ECO:0000313" key="3">
    <source>
        <dbReference type="Proteomes" id="UP000217446"/>
    </source>
</evidence>
<dbReference type="EMBL" id="BDQI01000022">
    <property type="protein sequence ID" value="GAX55883.1"/>
    <property type="molecule type" value="Genomic_DNA"/>
</dbReference>
<dbReference type="RefSeq" id="WP_079065641.1">
    <property type="nucleotide sequence ID" value="NZ_BDQI01000022.1"/>
</dbReference>
<dbReference type="Proteomes" id="UP000217446">
    <property type="component" value="Unassembled WGS sequence"/>
</dbReference>
<organism evidence="2 3">
    <name type="scientific">Streptomyces olivochromogenes</name>
    <dbReference type="NCBI Taxonomy" id="1963"/>
    <lineage>
        <taxon>Bacteria</taxon>
        <taxon>Bacillati</taxon>
        <taxon>Actinomycetota</taxon>
        <taxon>Actinomycetes</taxon>
        <taxon>Kitasatosporales</taxon>
        <taxon>Streptomycetaceae</taxon>
        <taxon>Streptomyces</taxon>
    </lineage>
</organism>
<name>A0A250VNT1_STROL</name>
<keyword evidence="3" id="KW-1185">Reference proteome</keyword>
<reference evidence="3" key="1">
    <citation type="submission" date="2017-05" db="EMBL/GenBank/DDBJ databases">
        <title>Streptomyces olivochromogenes NBRC 3561 whole genome shotgun sequence.</title>
        <authorList>
            <person name="Dohra H."/>
            <person name="Kodani S."/>
        </authorList>
    </citation>
    <scope>NUCLEOTIDE SEQUENCE [LARGE SCALE GENOMIC DNA]</scope>
    <source>
        <strain evidence="3">NBRC 3561</strain>
    </source>
</reference>
<protein>
    <submittedName>
        <fullName evidence="2">Uncharacterized protein</fullName>
    </submittedName>
</protein>
<dbReference type="AlphaFoldDB" id="A0A250VNT1"/>
<accession>A0A250VNT1</accession>
<evidence type="ECO:0000313" key="2">
    <source>
        <dbReference type="EMBL" id="GAX55883.1"/>
    </source>
</evidence>
<proteinExistence type="predicted"/>
<evidence type="ECO:0000256" key="1">
    <source>
        <dbReference type="SAM" id="MobiDB-lite"/>
    </source>
</evidence>